<comment type="caution">
    <text evidence="3">The sequence shown here is derived from an EMBL/GenBank/DDBJ whole genome shotgun (WGS) entry which is preliminary data.</text>
</comment>
<dbReference type="PANTHER" id="PTHR22754:SF32">
    <property type="entry name" value="DISCO-INTERACTING PROTEIN 2"/>
    <property type="match status" value="1"/>
</dbReference>
<dbReference type="GO" id="GO:0070566">
    <property type="term" value="F:adenylyltransferase activity"/>
    <property type="evidence" value="ECO:0007669"/>
    <property type="project" value="TreeGrafter"/>
</dbReference>
<dbReference type="Proteomes" id="UP000295096">
    <property type="component" value="Unassembled WGS sequence"/>
</dbReference>
<evidence type="ECO:0000313" key="3">
    <source>
        <dbReference type="EMBL" id="TDH59999.1"/>
    </source>
</evidence>
<feature type="domain" description="AMP-dependent synthetase/ligase" evidence="2">
    <location>
        <begin position="36"/>
        <end position="412"/>
    </location>
</feature>
<keyword evidence="4" id="KW-1185">Reference proteome</keyword>
<accession>A0A4R5QBN5</accession>
<dbReference type="Gene3D" id="3.40.50.12780">
    <property type="entry name" value="N-terminal domain of ligase-like"/>
    <property type="match status" value="1"/>
</dbReference>
<evidence type="ECO:0000313" key="4">
    <source>
        <dbReference type="Proteomes" id="UP000295096"/>
    </source>
</evidence>
<sequence length="560" mass="61176">MTESMRAEPNSFLTPILERLTGQPDGIFGQYYEAGEWRACTNAAYLRRVSDYLRRYRALGIGGGDVIFIVIPVGVDTHAAFFAAMLAGAVPSMLPYPNVKQNHDDHWQQHRALFELYGTHNVVTFDALAPEMRERFGDLGLRVIAVSEVSSGPEELLGALPPVEQVALLQHSSGTTGLKKGVALSYEAIAVQLATYQRVVAPEEQATPVFVTWLPLYHDMGLISSFLLPMWLGAPIVSIDSFDWVARPALLLDAIQRFGGTHLWLPNFAFLHLARAVPRKLTWDLGTVQVIVNCSEPCKPGAFDAFLTRYVGSGIRAEMLQSCYAMAETVFAVSQSPLGRPVRRLSVDRACIEVPGSLRLTAFGTDTAMEFVSNGPPIDGCEVAILRGDAFLGEDEVGELCLKAAYMFSGYYKNPDATAATFQDGWYRTGDIGFVHEGELYVVGRVKDLIIVNGKNIFAHDVEAAVSRVPGVKPGRAVAFGHYSDRMGSEQLVVVAERDGTDASEAQLLSAINRAVLGEVGIPCSDVRLVDQGWLAKTTSGKTSRYNNARKYAASYRPVD</sequence>
<evidence type="ECO:0000256" key="1">
    <source>
        <dbReference type="ARBA" id="ARBA00006432"/>
    </source>
</evidence>
<organism evidence="3 4">
    <name type="scientific">Dankookia rubra</name>
    <dbReference type="NCBI Taxonomy" id="1442381"/>
    <lineage>
        <taxon>Bacteria</taxon>
        <taxon>Pseudomonadati</taxon>
        <taxon>Pseudomonadota</taxon>
        <taxon>Alphaproteobacteria</taxon>
        <taxon>Acetobacterales</taxon>
        <taxon>Roseomonadaceae</taxon>
        <taxon>Dankookia</taxon>
    </lineage>
</organism>
<dbReference type="AlphaFoldDB" id="A0A4R5QBN5"/>
<dbReference type="Gene3D" id="3.30.300.30">
    <property type="match status" value="1"/>
</dbReference>
<dbReference type="InterPro" id="IPR000873">
    <property type="entry name" value="AMP-dep_synth/lig_dom"/>
</dbReference>
<comment type="similarity">
    <text evidence="1">Belongs to the ATP-dependent AMP-binding enzyme family.</text>
</comment>
<dbReference type="RefSeq" id="WP_133291179.1">
    <property type="nucleotide sequence ID" value="NZ_SMSJ01000047.1"/>
</dbReference>
<dbReference type="InterPro" id="IPR042099">
    <property type="entry name" value="ANL_N_sf"/>
</dbReference>
<dbReference type="GO" id="GO:0005886">
    <property type="term" value="C:plasma membrane"/>
    <property type="evidence" value="ECO:0007669"/>
    <property type="project" value="TreeGrafter"/>
</dbReference>
<reference evidence="3 4" key="1">
    <citation type="journal article" date="2016" name="J. Microbiol.">
        <title>Dankookia rubra gen. nov., sp. nov., an alphaproteobacterium isolated from sediment of a shallow stream.</title>
        <authorList>
            <person name="Kim W.H."/>
            <person name="Kim D.H."/>
            <person name="Kang K."/>
            <person name="Ahn T.Y."/>
        </authorList>
    </citation>
    <scope>NUCLEOTIDE SEQUENCE [LARGE SCALE GENOMIC DNA]</scope>
    <source>
        <strain evidence="3 4">JCM30602</strain>
    </source>
</reference>
<dbReference type="OrthoDB" id="9803968at2"/>
<evidence type="ECO:0000259" key="2">
    <source>
        <dbReference type="Pfam" id="PF00501"/>
    </source>
</evidence>
<dbReference type="EMBL" id="SMSJ01000047">
    <property type="protein sequence ID" value="TDH59999.1"/>
    <property type="molecule type" value="Genomic_DNA"/>
</dbReference>
<protein>
    <recommendedName>
        <fullName evidence="2">AMP-dependent synthetase/ligase domain-containing protein</fullName>
    </recommendedName>
</protein>
<dbReference type="Pfam" id="PF00501">
    <property type="entry name" value="AMP-binding"/>
    <property type="match status" value="1"/>
</dbReference>
<gene>
    <name evidence="3" type="ORF">E2C06_24300</name>
</gene>
<dbReference type="PANTHER" id="PTHR22754">
    <property type="entry name" value="DISCO-INTERACTING PROTEIN 2 DIP2 -RELATED"/>
    <property type="match status" value="1"/>
</dbReference>
<dbReference type="GO" id="GO:0006633">
    <property type="term" value="P:fatty acid biosynthetic process"/>
    <property type="evidence" value="ECO:0007669"/>
    <property type="project" value="TreeGrafter"/>
</dbReference>
<name>A0A4R5QBN5_9PROT</name>
<dbReference type="InterPro" id="IPR045851">
    <property type="entry name" value="AMP-bd_C_sf"/>
</dbReference>
<dbReference type="SUPFAM" id="SSF56801">
    <property type="entry name" value="Acetyl-CoA synthetase-like"/>
    <property type="match status" value="1"/>
</dbReference>
<proteinExistence type="inferred from homology"/>